<comment type="caution">
    <text evidence="2">The sequence shown here is derived from an EMBL/GenBank/DDBJ whole genome shotgun (WGS) entry which is preliminary data.</text>
</comment>
<evidence type="ECO:0000256" key="1">
    <source>
        <dbReference type="SAM" id="Phobius"/>
    </source>
</evidence>
<name>A0ABW3N4D1_9FLAO</name>
<dbReference type="EMBL" id="JBHTJL010000009">
    <property type="protein sequence ID" value="MFD1062538.1"/>
    <property type="molecule type" value="Genomic_DNA"/>
</dbReference>
<evidence type="ECO:0000313" key="2">
    <source>
        <dbReference type="EMBL" id="MFD1062538.1"/>
    </source>
</evidence>
<evidence type="ECO:0000313" key="3">
    <source>
        <dbReference type="Proteomes" id="UP001597013"/>
    </source>
</evidence>
<keyword evidence="3" id="KW-1185">Reference proteome</keyword>
<keyword evidence="1" id="KW-1133">Transmembrane helix</keyword>
<dbReference type="InterPro" id="IPR032820">
    <property type="entry name" value="ATPase_put"/>
</dbReference>
<protein>
    <submittedName>
        <fullName evidence="2">AtpZ/AtpI family protein</fullName>
    </submittedName>
</protein>
<keyword evidence="1" id="KW-0472">Membrane</keyword>
<proteinExistence type="predicted"/>
<dbReference type="Proteomes" id="UP001597013">
    <property type="component" value="Unassembled WGS sequence"/>
</dbReference>
<organism evidence="2 3">
    <name type="scientific">Winogradskyella litorisediminis</name>
    <dbReference type="NCBI Taxonomy" id="1156618"/>
    <lineage>
        <taxon>Bacteria</taxon>
        <taxon>Pseudomonadati</taxon>
        <taxon>Bacteroidota</taxon>
        <taxon>Flavobacteriia</taxon>
        <taxon>Flavobacteriales</taxon>
        <taxon>Flavobacteriaceae</taxon>
        <taxon>Winogradskyella</taxon>
    </lineage>
</organism>
<feature type="transmembrane region" description="Helical" evidence="1">
    <location>
        <begin position="16"/>
        <end position="36"/>
    </location>
</feature>
<feature type="transmembrane region" description="Helical" evidence="1">
    <location>
        <begin position="48"/>
        <end position="70"/>
    </location>
</feature>
<dbReference type="Pfam" id="PF09527">
    <property type="entry name" value="ATPase_gene1"/>
    <property type="match status" value="1"/>
</dbReference>
<gene>
    <name evidence="2" type="ORF">ACFQ1Q_04710</name>
</gene>
<dbReference type="RefSeq" id="WP_386128492.1">
    <property type="nucleotide sequence ID" value="NZ_JBHTJL010000009.1"/>
</dbReference>
<keyword evidence="1" id="KW-0812">Transmembrane</keyword>
<accession>A0ABW3N4D1</accession>
<reference evidence="3" key="1">
    <citation type="journal article" date="2019" name="Int. J. Syst. Evol. Microbiol.">
        <title>The Global Catalogue of Microorganisms (GCM) 10K type strain sequencing project: providing services to taxonomists for standard genome sequencing and annotation.</title>
        <authorList>
            <consortium name="The Broad Institute Genomics Platform"/>
            <consortium name="The Broad Institute Genome Sequencing Center for Infectious Disease"/>
            <person name="Wu L."/>
            <person name="Ma J."/>
        </authorList>
    </citation>
    <scope>NUCLEOTIDE SEQUENCE [LARGE SCALE GENOMIC DNA]</scope>
    <source>
        <strain evidence="3">CCUG 62215</strain>
    </source>
</reference>
<sequence>MSLEQKPKKSKSPNKYLRFTGIAFQMGGTILLGNYFGKWLDEKYATDYWEQVVTLFSVFVAMYLIIAQVIKLSKDDD</sequence>